<accession>A0A6G7VH06</accession>
<evidence type="ECO:0000313" key="3">
    <source>
        <dbReference type="Proteomes" id="UP000500791"/>
    </source>
</evidence>
<keyword evidence="3" id="KW-1185">Reference proteome</keyword>
<dbReference type="AlphaFoldDB" id="A0A6G7VH06"/>
<keyword evidence="1" id="KW-0472">Membrane</keyword>
<keyword evidence="1" id="KW-0812">Transmembrane</keyword>
<sequence length="72" mass="7761">MSVSRSITRWARLIELGLPSAGLVVLSLPLTTTIGFLIFGEVPEPRFYLGAALILGSALAVAARPRTVRQRI</sequence>
<keyword evidence="1" id="KW-1133">Transmembrane helix</keyword>
<dbReference type="InterPro" id="IPR037185">
    <property type="entry name" value="EmrE-like"/>
</dbReference>
<dbReference type="Proteomes" id="UP000500791">
    <property type="component" value="Chromosome"/>
</dbReference>
<protein>
    <recommendedName>
        <fullName evidence="4">EamA domain-containing protein</fullName>
    </recommendedName>
</protein>
<feature type="transmembrane region" description="Helical" evidence="1">
    <location>
        <begin position="46"/>
        <end position="63"/>
    </location>
</feature>
<evidence type="ECO:0000313" key="2">
    <source>
        <dbReference type="EMBL" id="QIK39274.1"/>
    </source>
</evidence>
<dbReference type="KEGG" id="mon:G8E03_01900"/>
<dbReference type="SUPFAM" id="SSF103481">
    <property type="entry name" value="Multidrug resistance efflux transporter EmrE"/>
    <property type="match status" value="1"/>
</dbReference>
<reference evidence="2 3" key="1">
    <citation type="submission" date="2020-03" db="EMBL/GenBank/DDBJ databases">
        <title>Complete genome sequence of Monaibacterium sp. ALG8 with diverse plasmids.</title>
        <authorList>
            <person name="Sun C."/>
        </authorList>
    </citation>
    <scope>NUCLEOTIDE SEQUENCE [LARGE SCALE GENOMIC DNA]</scope>
    <source>
        <strain evidence="2 3">ALG8</strain>
    </source>
</reference>
<dbReference type="RefSeq" id="WP_166187192.1">
    <property type="nucleotide sequence ID" value="NZ_CP049811.1"/>
</dbReference>
<dbReference type="EMBL" id="CP049811">
    <property type="protein sequence ID" value="QIK39274.1"/>
    <property type="molecule type" value="Genomic_DNA"/>
</dbReference>
<organism evidence="2 3">
    <name type="scientific">Pontivivens nitratireducens</name>
    <dbReference type="NCBI Taxonomy" id="2758038"/>
    <lineage>
        <taxon>Bacteria</taxon>
        <taxon>Pseudomonadati</taxon>
        <taxon>Pseudomonadota</taxon>
        <taxon>Alphaproteobacteria</taxon>
        <taxon>Rhodobacterales</taxon>
        <taxon>Paracoccaceae</taxon>
        <taxon>Pontivivens</taxon>
    </lineage>
</organism>
<evidence type="ECO:0000256" key="1">
    <source>
        <dbReference type="SAM" id="Phobius"/>
    </source>
</evidence>
<name>A0A6G7VH06_9RHOB</name>
<gene>
    <name evidence="2" type="ORF">G8E03_01900</name>
</gene>
<feature type="transmembrane region" description="Helical" evidence="1">
    <location>
        <begin position="21"/>
        <end position="40"/>
    </location>
</feature>
<evidence type="ECO:0008006" key="4">
    <source>
        <dbReference type="Google" id="ProtNLM"/>
    </source>
</evidence>
<proteinExistence type="predicted"/>